<gene>
    <name evidence="3" type="ORF">Q9313_04405</name>
</gene>
<feature type="transmembrane region" description="Helical" evidence="1">
    <location>
        <begin position="128"/>
        <end position="153"/>
    </location>
</feature>
<dbReference type="Proteomes" id="UP001234585">
    <property type="component" value="Chromosome"/>
</dbReference>
<dbReference type="RefSeq" id="WP_306038040.1">
    <property type="nucleotide sequence ID" value="NZ_CP132302.1"/>
</dbReference>
<feature type="transmembrane region" description="Helical" evidence="1">
    <location>
        <begin position="7"/>
        <end position="26"/>
    </location>
</feature>
<dbReference type="GO" id="GO:0016020">
    <property type="term" value="C:membrane"/>
    <property type="evidence" value="ECO:0007669"/>
    <property type="project" value="TreeGrafter"/>
</dbReference>
<feature type="transmembrane region" description="Helical" evidence="1">
    <location>
        <begin position="242"/>
        <end position="259"/>
    </location>
</feature>
<dbReference type="AlphaFoldDB" id="A0AA50CNB1"/>
<feature type="transmembrane region" description="Helical" evidence="1">
    <location>
        <begin position="211"/>
        <end position="230"/>
    </location>
</feature>
<feature type="transmembrane region" description="Helical" evidence="1">
    <location>
        <begin position="309"/>
        <end position="329"/>
    </location>
</feature>
<dbReference type="EMBL" id="CP132302">
    <property type="protein sequence ID" value="WLR98278.1"/>
    <property type="molecule type" value="Genomic_DNA"/>
</dbReference>
<dbReference type="EC" id="2.3.-.-" evidence="3"/>
<dbReference type="GO" id="GO:0000271">
    <property type="term" value="P:polysaccharide biosynthetic process"/>
    <property type="evidence" value="ECO:0007669"/>
    <property type="project" value="TreeGrafter"/>
</dbReference>
<feature type="transmembrane region" description="Helical" evidence="1">
    <location>
        <begin position="279"/>
        <end position="297"/>
    </location>
</feature>
<feature type="transmembrane region" description="Helical" evidence="1">
    <location>
        <begin position="183"/>
        <end position="204"/>
    </location>
</feature>
<name>A0AA50CNB1_9HYPH</name>
<dbReference type="Pfam" id="PF01757">
    <property type="entry name" value="Acyl_transf_3"/>
    <property type="match status" value="1"/>
</dbReference>
<keyword evidence="1" id="KW-0812">Transmembrane</keyword>
<keyword evidence="3" id="KW-0012">Acyltransferase</keyword>
<keyword evidence="3" id="KW-0808">Transferase</keyword>
<evidence type="ECO:0000256" key="1">
    <source>
        <dbReference type="SAM" id="Phobius"/>
    </source>
</evidence>
<dbReference type="InterPro" id="IPR002656">
    <property type="entry name" value="Acyl_transf_3_dom"/>
</dbReference>
<keyword evidence="4" id="KW-1185">Reference proteome</keyword>
<sequence>MPNELRSLQYLRAVAALLVVMVHYQAPLARLGYHGWSPQALGSGVDIFFVISGVVMWLSTVDKNLTPGDFLLKRALRIVPMYMLITLFITLIMVAFPWAVSNGHFDGAHVAASLLFIPWEHPDLRGHLYPVFVPGWTINAEMFFYLLFSVVLLLAVRLRIVAVALAFGTLVFIGAVLHPTGSLSFYTEPYLLEFLFGLVIAAGYRTAGQIGVLPSALLVAGGVAWLVLSAVFEPSVQDIDRVITWGIPAAMIVCGSMYLERAGALRHSRIMHFLGNASYSIYMTHTIVLSACGLVLSRLPLSPVAQQLIYRPFAMAAVVAVGCLTYLVVEQPMTRGFRALVGLRQRRQQIA</sequence>
<accession>A0AA50CNB1</accession>
<keyword evidence="1" id="KW-0472">Membrane</keyword>
<dbReference type="GO" id="GO:0016747">
    <property type="term" value="F:acyltransferase activity, transferring groups other than amino-acyl groups"/>
    <property type="evidence" value="ECO:0007669"/>
    <property type="project" value="InterPro"/>
</dbReference>
<feature type="transmembrane region" description="Helical" evidence="1">
    <location>
        <begin position="79"/>
        <end position="100"/>
    </location>
</feature>
<feature type="domain" description="Acyltransferase 3" evidence="2">
    <location>
        <begin position="7"/>
        <end position="326"/>
    </location>
</feature>
<keyword evidence="1" id="KW-1133">Transmembrane helix</keyword>
<evidence type="ECO:0000259" key="2">
    <source>
        <dbReference type="Pfam" id="PF01757"/>
    </source>
</evidence>
<dbReference type="PANTHER" id="PTHR23028:SF131">
    <property type="entry name" value="BLR2367 PROTEIN"/>
    <property type="match status" value="1"/>
</dbReference>
<dbReference type="InterPro" id="IPR050879">
    <property type="entry name" value="Acyltransferase_3"/>
</dbReference>
<evidence type="ECO:0000313" key="3">
    <source>
        <dbReference type="EMBL" id="WLR98278.1"/>
    </source>
</evidence>
<feature type="transmembrane region" description="Helical" evidence="1">
    <location>
        <begin position="160"/>
        <end position="177"/>
    </location>
</feature>
<proteinExistence type="predicted"/>
<feature type="transmembrane region" description="Helical" evidence="1">
    <location>
        <begin position="38"/>
        <end position="58"/>
    </location>
</feature>
<dbReference type="PANTHER" id="PTHR23028">
    <property type="entry name" value="ACETYLTRANSFERASE"/>
    <property type="match status" value="1"/>
</dbReference>
<organism evidence="3 4">
    <name type="scientific">Shinella sumterensis</name>
    <dbReference type="NCBI Taxonomy" id="1967501"/>
    <lineage>
        <taxon>Bacteria</taxon>
        <taxon>Pseudomonadati</taxon>
        <taxon>Pseudomonadota</taxon>
        <taxon>Alphaproteobacteria</taxon>
        <taxon>Hyphomicrobiales</taxon>
        <taxon>Rhizobiaceae</taxon>
        <taxon>Shinella</taxon>
    </lineage>
</organism>
<evidence type="ECO:0000313" key="4">
    <source>
        <dbReference type="Proteomes" id="UP001234585"/>
    </source>
</evidence>
<reference evidence="3 4" key="1">
    <citation type="submission" date="2023-08" db="EMBL/GenBank/DDBJ databases">
        <title>Pathogen: clinical or host-associated sample.</title>
        <authorList>
            <person name="Hergert J."/>
            <person name="Casey R."/>
            <person name="Wagner J."/>
            <person name="Young E.L."/>
            <person name="Oakeson K.F."/>
        </authorList>
    </citation>
    <scope>NUCLEOTIDE SEQUENCE [LARGE SCALE GENOMIC DNA]</scope>
    <source>
        <strain evidence="3 4">1760953</strain>
    </source>
</reference>
<protein>
    <submittedName>
        <fullName evidence="3">Acyltransferase</fullName>
        <ecNumber evidence="3">2.3.-.-</ecNumber>
    </submittedName>
</protein>